<dbReference type="RefSeq" id="WP_157804175.1">
    <property type="nucleotide sequence ID" value="NZ_PHQY01000549.1"/>
</dbReference>
<dbReference type="SUPFAM" id="SSF53720">
    <property type="entry name" value="ALDH-like"/>
    <property type="match status" value="1"/>
</dbReference>
<protein>
    <submittedName>
        <fullName evidence="3">Aldehyde dehydrogenase</fullName>
    </submittedName>
</protein>
<dbReference type="InterPro" id="IPR016162">
    <property type="entry name" value="Ald_DH_N"/>
</dbReference>
<accession>A0A2M9Q7E5</accession>
<dbReference type="GO" id="GO:0016620">
    <property type="term" value="F:oxidoreductase activity, acting on the aldehyde or oxo group of donors, NAD or NADP as acceptor"/>
    <property type="evidence" value="ECO:0007669"/>
    <property type="project" value="UniProtKB-ARBA"/>
</dbReference>
<dbReference type="InterPro" id="IPR016161">
    <property type="entry name" value="Ald_DH/histidinol_DH"/>
</dbReference>
<dbReference type="Proteomes" id="UP000232101">
    <property type="component" value="Unassembled WGS sequence"/>
</dbReference>
<dbReference type="PANTHER" id="PTHR43353:SF5">
    <property type="entry name" value="SUCCINATE-SEMIALDEHYDE DEHYDROGENASE, MITOCHONDRIAL"/>
    <property type="match status" value="1"/>
</dbReference>
<evidence type="ECO:0000256" key="1">
    <source>
        <dbReference type="ARBA" id="ARBA00023002"/>
    </source>
</evidence>
<dbReference type="PANTHER" id="PTHR43353">
    <property type="entry name" value="SUCCINATE-SEMIALDEHYDE DEHYDROGENASE, MITOCHONDRIAL"/>
    <property type="match status" value="1"/>
</dbReference>
<dbReference type="EMBL" id="PHQY01000549">
    <property type="protein sequence ID" value="PJO43999.1"/>
    <property type="molecule type" value="Genomic_DNA"/>
</dbReference>
<organism evidence="3 4">
    <name type="scientific">Lysinibacillus xylanilyticus</name>
    <dbReference type="NCBI Taxonomy" id="582475"/>
    <lineage>
        <taxon>Bacteria</taxon>
        <taxon>Bacillati</taxon>
        <taxon>Bacillota</taxon>
        <taxon>Bacilli</taxon>
        <taxon>Bacillales</taxon>
        <taxon>Bacillaceae</taxon>
        <taxon>Lysinibacillus</taxon>
    </lineage>
</organism>
<proteinExistence type="predicted"/>
<gene>
    <name evidence="3" type="ORF">CWD94_09325</name>
</gene>
<feature type="non-terminal residue" evidence="3">
    <location>
        <position position="96"/>
    </location>
</feature>
<keyword evidence="1" id="KW-0560">Oxidoreductase</keyword>
<dbReference type="AlphaFoldDB" id="A0A2M9Q7E5"/>
<dbReference type="InterPro" id="IPR015590">
    <property type="entry name" value="Aldehyde_DH_dom"/>
</dbReference>
<comment type="caution">
    <text evidence="3">The sequence shown here is derived from an EMBL/GenBank/DDBJ whole genome shotgun (WGS) entry which is preliminary data.</text>
</comment>
<dbReference type="Gene3D" id="3.40.605.10">
    <property type="entry name" value="Aldehyde Dehydrogenase, Chain A, domain 1"/>
    <property type="match status" value="1"/>
</dbReference>
<evidence type="ECO:0000313" key="4">
    <source>
        <dbReference type="Proteomes" id="UP000232101"/>
    </source>
</evidence>
<evidence type="ECO:0000313" key="3">
    <source>
        <dbReference type="EMBL" id="PJO43999.1"/>
    </source>
</evidence>
<evidence type="ECO:0000259" key="2">
    <source>
        <dbReference type="Pfam" id="PF00171"/>
    </source>
</evidence>
<dbReference type="Pfam" id="PF00171">
    <property type="entry name" value="Aldedh"/>
    <property type="match status" value="1"/>
</dbReference>
<dbReference type="InterPro" id="IPR050740">
    <property type="entry name" value="Aldehyde_DH_Superfamily"/>
</dbReference>
<feature type="domain" description="Aldehyde dehydrogenase" evidence="2">
    <location>
        <begin position="14"/>
        <end position="94"/>
    </location>
</feature>
<sequence length="96" mass="10837">MKETKLWINGQWQNAEVTYELKSPYSGEVIAKVAKASISDVEQAIEGAQEAFQTFKKTTAYERAEILYRVVDIMRQRKEELAEILALEASKPISAG</sequence>
<reference evidence="3 4" key="1">
    <citation type="submission" date="2017-11" db="EMBL/GenBank/DDBJ databases">
        <title>Bacterial isolate from king chilli rhizosphere.</title>
        <authorList>
            <person name="Takhelmayum P."/>
            <person name="Sarangthem I."/>
        </authorList>
    </citation>
    <scope>NUCLEOTIDE SEQUENCE [LARGE SCALE GENOMIC DNA]</scope>
    <source>
        <strain evidence="4">t26</strain>
    </source>
</reference>
<name>A0A2M9Q7E5_9BACI</name>